<evidence type="ECO:0000313" key="9">
    <source>
        <dbReference type="Proteomes" id="UP001245370"/>
    </source>
</evidence>
<dbReference type="InterPro" id="IPR058163">
    <property type="entry name" value="LysR-type_TF_proteobact-type"/>
</dbReference>
<evidence type="ECO:0000313" key="8">
    <source>
        <dbReference type="Proteomes" id="UP001144397"/>
    </source>
</evidence>
<dbReference type="SUPFAM" id="SSF46785">
    <property type="entry name" value="Winged helix' DNA-binding domain"/>
    <property type="match status" value="1"/>
</dbReference>
<evidence type="ECO:0000313" key="7">
    <source>
        <dbReference type="EMBL" id="MDR6335372.1"/>
    </source>
</evidence>
<keyword evidence="4" id="KW-0804">Transcription</keyword>
<comment type="similarity">
    <text evidence="1">Belongs to the LysR transcriptional regulatory family.</text>
</comment>
<organism evidence="6 8">
    <name type="scientific">Xanthobacter flavus</name>
    <dbReference type="NCBI Taxonomy" id="281"/>
    <lineage>
        <taxon>Bacteria</taxon>
        <taxon>Pseudomonadati</taxon>
        <taxon>Pseudomonadota</taxon>
        <taxon>Alphaproteobacteria</taxon>
        <taxon>Hyphomicrobiales</taxon>
        <taxon>Xanthobacteraceae</taxon>
        <taxon>Xanthobacter</taxon>
    </lineage>
</organism>
<reference evidence="7 9" key="2">
    <citation type="submission" date="2023-07" db="EMBL/GenBank/DDBJ databases">
        <title>Genomic Encyclopedia of Type Strains, Phase IV (KMG-IV): sequencing the most valuable type-strain genomes for metagenomic binning, comparative biology and taxonomic classification.</title>
        <authorList>
            <person name="Goeker M."/>
        </authorList>
    </citation>
    <scope>NUCLEOTIDE SEQUENCE [LARGE SCALE GENOMIC DNA]</scope>
    <source>
        <strain evidence="7 9">DSM 338</strain>
    </source>
</reference>
<accession>A0A9W6FKS2</accession>
<dbReference type="GO" id="GO:0043565">
    <property type="term" value="F:sequence-specific DNA binding"/>
    <property type="evidence" value="ECO:0007669"/>
    <property type="project" value="TreeGrafter"/>
</dbReference>
<proteinExistence type="inferred from homology"/>
<dbReference type="PROSITE" id="PS50931">
    <property type="entry name" value="HTH_LYSR"/>
    <property type="match status" value="1"/>
</dbReference>
<dbReference type="Gene3D" id="3.40.190.10">
    <property type="entry name" value="Periplasmic binding protein-like II"/>
    <property type="match status" value="2"/>
</dbReference>
<gene>
    <name evidence="7" type="ORF">GGQ86_003867</name>
    <name evidence="6" type="ORF">XFLAVUS301_37480</name>
</gene>
<comment type="caution">
    <text evidence="6">The sequence shown here is derived from an EMBL/GenBank/DDBJ whole genome shotgun (WGS) entry which is preliminary data.</text>
</comment>
<evidence type="ECO:0000256" key="2">
    <source>
        <dbReference type="ARBA" id="ARBA00023015"/>
    </source>
</evidence>
<dbReference type="GO" id="GO:0006351">
    <property type="term" value="P:DNA-templated transcription"/>
    <property type="evidence" value="ECO:0007669"/>
    <property type="project" value="TreeGrafter"/>
</dbReference>
<dbReference type="GeneID" id="95764527"/>
<dbReference type="InterPro" id="IPR036390">
    <property type="entry name" value="WH_DNA-bd_sf"/>
</dbReference>
<dbReference type="GO" id="GO:0003700">
    <property type="term" value="F:DNA-binding transcription factor activity"/>
    <property type="evidence" value="ECO:0007669"/>
    <property type="project" value="InterPro"/>
</dbReference>
<evidence type="ECO:0000313" key="6">
    <source>
        <dbReference type="EMBL" id="GLI24074.1"/>
    </source>
</evidence>
<dbReference type="InterPro" id="IPR000847">
    <property type="entry name" value="LysR_HTH_N"/>
</dbReference>
<dbReference type="InterPro" id="IPR036388">
    <property type="entry name" value="WH-like_DNA-bd_sf"/>
</dbReference>
<dbReference type="EMBL" id="JAVDPY010000007">
    <property type="protein sequence ID" value="MDR6335372.1"/>
    <property type="molecule type" value="Genomic_DNA"/>
</dbReference>
<evidence type="ECO:0000256" key="4">
    <source>
        <dbReference type="ARBA" id="ARBA00023163"/>
    </source>
</evidence>
<keyword evidence="3 7" id="KW-0238">DNA-binding</keyword>
<dbReference type="PANTHER" id="PTHR30537">
    <property type="entry name" value="HTH-TYPE TRANSCRIPTIONAL REGULATOR"/>
    <property type="match status" value="1"/>
</dbReference>
<name>A0A9W6FKS2_XANFL</name>
<protein>
    <submittedName>
        <fullName evidence="7">DNA-binding transcriptional LysR family regulator</fullName>
    </submittedName>
    <submittedName>
        <fullName evidence="6">Transcriptional regulator</fullName>
    </submittedName>
</protein>
<dbReference type="Pfam" id="PF00126">
    <property type="entry name" value="HTH_1"/>
    <property type="match status" value="1"/>
</dbReference>
<dbReference type="RefSeq" id="WP_281808898.1">
    <property type="nucleotide sequence ID" value="NZ_BSDO01000006.1"/>
</dbReference>
<dbReference type="PANTHER" id="PTHR30537:SF74">
    <property type="entry name" value="HTH-TYPE TRANSCRIPTIONAL REGULATOR TRPI"/>
    <property type="match status" value="1"/>
</dbReference>
<dbReference type="SUPFAM" id="SSF53850">
    <property type="entry name" value="Periplasmic binding protein-like II"/>
    <property type="match status" value="1"/>
</dbReference>
<evidence type="ECO:0000256" key="1">
    <source>
        <dbReference type="ARBA" id="ARBA00009437"/>
    </source>
</evidence>
<keyword evidence="9" id="KW-1185">Reference proteome</keyword>
<evidence type="ECO:0000256" key="3">
    <source>
        <dbReference type="ARBA" id="ARBA00023125"/>
    </source>
</evidence>
<dbReference type="Pfam" id="PF03466">
    <property type="entry name" value="LysR_substrate"/>
    <property type="match status" value="1"/>
</dbReference>
<evidence type="ECO:0000259" key="5">
    <source>
        <dbReference type="PROSITE" id="PS50931"/>
    </source>
</evidence>
<dbReference type="EMBL" id="BSDO01000006">
    <property type="protein sequence ID" value="GLI24074.1"/>
    <property type="molecule type" value="Genomic_DNA"/>
</dbReference>
<dbReference type="Proteomes" id="UP001245370">
    <property type="component" value="Unassembled WGS sequence"/>
</dbReference>
<dbReference type="AlphaFoldDB" id="A0A9W6FKS2"/>
<dbReference type="InterPro" id="IPR005119">
    <property type="entry name" value="LysR_subst-bd"/>
</dbReference>
<sequence length="304" mass="32700">MSSSRSSSRSSNLPSLRGLAALDALARHKRQGAAAEALGISRSALSHRIADLEAELGARLVTRSGRVSMLTDEGTALLAAMGDAIGRIEAAVAPLQRRLRQIRLSTVNTLAANWLLPRLPRFQRAHPDMEIAVLTTQRVVDLDGEDVDCAIRNGMGDWPGTEARLLFRETLVPAAAPGLALGRPSAWPVIRARARFHDWPLWWQQAGQKGDAPSGGMVVENRAQALEAALAGAGVVLTDARYLDTHLAAGRLRVLGPVIALDTGFHFVRSRAPRNPRNVEALARWLEEEGRSAPQAGWPPGASD</sequence>
<feature type="domain" description="HTH lysR-type" evidence="5">
    <location>
        <begin position="14"/>
        <end position="71"/>
    </location>
</feature>
<dbReference type="Proteomes" id="UP001144397">
    <property type="component" value="Unassembled WGS sequence"/>
</dbReference>
<keyword evidence="2" id="KW-0805">Transcription regulation</keyword>
<reference evidence="6" key="1">
    <citation type="submission" date="2022-12" db="EMBL/GenBank/DDBJ databases">
        <title>Reference genome sequencing for broad-spectrum identification of bacterial and archaeal isolates by mass spectrometry.</title>
        <authorList>
            <person name="Sekiguchi Y."/>
            <person name="Tourlousse D.M."/>
        </authorList>
    </citation>
    <scope>NUCLEOTIDE SEQUENCE</scope>
    <source>
        <strain evidence="6">301</strain>
    </source>
</reference>
<dbReference type="Gene3D" id="1.10.10.10">
    <property type="entry name" value="Winged helix-like DNA-binding domain superfamily/Winged helix DNA-binding domain"/>
    <property type="match status" value="1"/>
</dbReference>